<accession>A0AAD7W9R2</accession>
<organism evidence="2 3">
    <name type="scientific">Aldrovandia affinis</name>
    <dbReference type="NCBI Taxonomy" id="143900"/>
    <lineage>
        <taxon>Eukaryota</taxon>
        <taxon>Metazoa</taxon>
        <taxon>Chordata</taxon>
        <taxon>Craniata</taxon>
        <taxon>Vertebrata</taxon>
        <taxon>Euteleostomi</taxon>
        <taxon>Actinopterygii</taxon>
        <taxon>Neopterygii</taxon>
        <taxon>Teleostei</taxon>
        <taxon>Notacanthiformes</taxon>
        <taxon>Halosauridae</taxon>
        <taxon>Aldrovandia</taxon>
    </lineage>
</organism>
<keyword evidence="3" id="KW-1185">Reference proteome</keyword>
<dbReference type="AlphaFoldDB" id="A0AAD7W9R2"/>
<dbReference type="Proteomes" id="UP001221898">
    <property type="component" value="Unassembled WGS sequence"/>
</dbReference>
<feature type="region of interest" description="Disordered" evidence="1">
    <location>
        <begin position="70"/>
        <end position="89"/>
    </location>
</feature>
<proteinExistence type="predicted"/>
<reference evidence="2" key="1">
    <citation type="journal article" date="2023" name="Science">
        <title>Genome structures resolve the early diversification of teleost fishes.</title>
        <authorList>
            <person name="Parey E."/>
            <person name="Louis A."/>
            <person name="Montfort J."/>
            <person name="Bouchez O."/>
            <person name="Roques C."/>
            <person name="Iampietro C."/>
            <person name="Lluch J."/>
            <person name="Castinel A."/>
            <person name="Donnadieu C."/>
            <person name="Desvignes T."/>
            <person name="Floi Bucao C."/>
            <person name="Jouanno E."/>
            <person name="Wen M."/>
            <person name="Mejri S."/>
            <person name="Dirks R."/>
            <person name="Jansen H."/>
            <person name="Henkel C."/>
            <person name="Chen W.J."/>
            <person name="Zahm M."/>
            <person name="Cabau C."/>
            <person name="Klopp C."/>
            <person name="Thompson A.W."/>
            <person name="Robinson-Rechavi M."/>
            <person name="Braasch I."/>
            <person name="Lecointre G."/>
            <person name="Bobe J."/>
            <person name="Postlethwait J.H."/>
            <person name="Berthelot C."/>
            <person name="Roest Crollius H."/>
            <person name="Guiguen Y."/>
        </authorList>
    </citation>
    <scope>NUCLEOTIDE SEQUENCE</scope>
    <source>
        <strain evidence="2">NC1722</strain>
    </source>
</reference>
<feature type="region of interest" description="Disordered" evidence="1">
    <location>
        <begin position="18"/>
        <end position="37"/>
    </location>
</feature>
<name>A0AAD7W9R2_9TELE</name>
<evidence type="ECO:0000313" key="3">
    <source>
        <dbReference type="Proteomes" id="UP001221898"/>
    </source>
</evidence>
<protein>
    <submittedName>
        <fullName evidence="2">Uncharacterized protein</fullName>
    </submittedName>
</protein>
<dbReference type="EMBL" id="JAINUG010000201">
    <property type="protein sequence ID" value="KAJ8388079.1"/>
    <property type="molecule type" value="Genomic_DNA"/>
</dbReference>
<evidence type="ECO:0000313" key="2">
    <source>
        <dbReference type="EMBL" id="KAJ8388079.1"/>
    </source>
</evidence>
<comment type="caution">
    <text evidence="2">The sequence shown here is derived from an EMBL/GenBank/DDBJ whole genome shotgun (WGS) entry which is preliminary data.</text>
</comment>
<gene>
    <name evidence="2" type="ORF">AAFF_G00146970</name>
</gene>
<evidence type="ECO:0000256" key="1">
    <source>
        <dbReference type="SAM" id="MobiDB-lite"/>
    </source>
</evidence>
<sequence>MEPVRLLSAVPPRRSALTLSRVSKRRARGQSRVGRLPHVGHGEDRLLICSLQSVQCGYVEETRASVQFSSPLTVRKPRERPLPTHGTGR</sequence>